<name>A0A401ZZW5_9CHLR</name>
<dbReference type="Proteomes" id="UP000287352">
    <property type="component" value="Unassembled WGS sequence"/>
</dbReference>
<dbReference type="SUPFAM" id="SSF52540">
    <property type="entry name" value="P-loop containing nucleoside triphosphate hydrolases"/>
    <property type="match status" value="1"/>
</dbReference>
<accession>A0A401ZZW5</accession>
<reference evidence="4" key="1">
    <citation type="submission" date="2018-12" db="EMBL/GenBank/DDBJ databases">
        <title>Tengunoibacter tsumagoiensis gen. nov., sp. nov., Dictyobacter kobayashii sp. nov., D. alpinus sp. nov., and D. joshuensis sp. nov. and description of Dictyobacteraceae fam. nov. within the order Ktedonobacterales isolated from Tengu-no-mugimeshi.</title>
        <authorList>
            <person name="Wang C.M."/>
            <person name="Zheng Y."/>
            <person name="Sakai Y."/>
            <person name="Toyoda A."/>
            <person name="Minakuchi Y."/>
            <person name="Abe K."/>
            <person name="Yokota A."/>
            <person name="Yabe S."/>
        </authorList>
    </citation>
    <scope>NUCLEOTIDE SEQUENCE [LARGE SCALE GENOMIC DNA]</scope>
    <source>
        <strain evidence="4">Uno3</strain>
    </source>
</reference>
<dbReference type="GO" id="GO:0005737">
    <property type="term" value="C:cytoplasm"/>
    <property type="evidence" value="ECO:0007669"/>
    <property type="project" value="TreeGrafter"/>
</dbReference>
<evidence type="ECO:0000313" key="4">
    <source>
        <dbReference type="Proteomes" id="UP000287352"/>
    </source>
</evidence>
<dbReference type="EMBL" id="BIFR01000001">
    <property type="protein sequence ID" value="GCE12418.1"/>
    <property type="molecule type" value="Genomic_DNA"/>
</dbReference>
<organism evidence="3 4">
    <name type="scientific">Tengunoibacter tsumagoiensis</name>
    <dbReference type="NCBI Taxonomy" id="2014871"/>
    <lineage>
        <taxon>Bacteria</taxon>
        <taxon>Bacillati</taxon>
        <taxon>Chloroflexota</taxon>
        <taxon>Ktedonobacteria</taxon>
        <taxon>Ktedonobacterales</taxon>
        <taxon>Dictyobacteraceae</taxon>
        <taxon>Tengunoibacter</taxon>
    </lineage>
</organism>
<keyword evidence="1" id="KW-0547">Nucleotide-binding</keyword>
<keyword evidence="4" id="KW-1185">Reference proteome</keyword>
<evidence type="ECO:0000256" key="2">
    <source>
        <dbReference type="ARBA" id="ARBA00022840"/>
    </source>
</evidence>
<comment type="caution">
    <text evidence="3">The sequence shown here is derived from an EMBL/GenBank/DDBJ whole genome shotgun (WGS) entry which is preliminary data.</text>
</comment>
<dbReference type="Gene3D" id="3.40.50.300">
    <property type="entry name" value="P-loop containing nucleotide triphosphate hydrolases"/>
    <property type="match status" value="1"/>
</dbReference>
<dbReference type="PANTHER" id="PTHR11638">
    <property type="entry name" value="ATP-DEPENDENT CLP PROTEASE"/>
    <property type="match status" value="1"/>
</dbReference>
<gene>
    <name evidence="3" type="ORF">KTT_22770</name>
</gene>
<dbReference type="GO" id="GO:0016887">
    <property type="term" value="F:ATP hydrolysis activity"/>
    <property type="evidence" value="ECO:0007669"/>
    <property type="project" value="TreeGrafter"/>
</dbReference>
<protein>
    <submittedName>
        <fullName evidence="3">Uncharacterized protein</fullName>
    </submittedName>
</protein>
<evidence type="ECO:0000313" key="3">
    <source>
        <dbReference type="EMBL" id="GCE12418.1"/>
    </source>
</evidence>
<dbReference type="GO" id="GO:0034605">
    <property type="term" value="P:cellular response to heat"/>
    <property type="evidence" value="ECO:0007669"/>
    <property type="project" value="TreeGrafter"/>
</dbReference>
<dbReference type="GO" id="GO:0005524">
    <property type="term" value="F:ATP binding"/>
    <property type="evidence" value="ECO:0007669"/>
    <property type="project" value="UniProtKB-KW"/>
</dbReference>
<sequence length="161" mass="18457">MPFCSQQVIGLNYEALFTDLSDDTAIRQERIEQVYAPLREKLARSKPDSDEERTLLDALFLWPPLEEWIAPTMALERLQTMFITMHQASGSFMLYVDHLHRLVGGEPDTYPIDASTLLKPVLARGQIQLIGACTLEQYRQYIEKNASLQRRFQAICVPAVE</sequence>
<dbReference type="InterPro" id="IPR050130">
    <property type="entry name" value="ClpA_ClpB"/>
</dbReference>
<evidence type="ECO:0000256" key="1">
    <source>
        <dbReference type="ARBA" id="ARBA00022741"/>
    </source>
</evidence>
<keyword evidence="2" id="KW-0067">ATP-binding</keyword>
<proteinExistence type="predicted"/>
<dbReference type="AlphaFoldDB" id="A0A401ZZW5"/>
<dbReference type="InterPro" id="IPR027417">
    <property type="entry name" value="P-loop_NTPase"/>
</dbReference>
<dbReference type="PANTHER" id="PTHR11638:SF18">
    <property type="entry name" value="HEAT SHOCK PROTEIN 104"/>
    <property type="match status" value="1"/>
</dbReference>